<dbReference type="InterPro" id="IPR005467">
    <property type="entry name" value="His_kinase_dom"/>
</dbReference>
<dbReference type="Gene3D" id="3.30.565.10">
    <property type="entry name" value="Histidine kinase-like ATPase, C-terminal domain"/>
    <property type="match status" value="1"/>
</dbReference>
<name>A0A9X3ERX5_9BACT</name>
<protein>
    <recommendedName>
        <fullName evidence="2">histidine kinase</fullName>
        <ecNumber evidence="2">2.7.13.3</ecNumber>
    </recommendedName>
</protein>
<dbReference type="InterPro" id="IPR036890">
    <property type="entry name" value="HATPase_C_sf"/>
</dbReference>
<dbReference type="PROSITE" id="PS50112">
    <property type="entry name" value="PAS"/>
    <property type="match status" value="1"/>
</dbReference>
<dbReference type="InterPro" id="IPR013656">
    <property type="entry name" value="PAS_4"/>
</dbReference>
<dbReference type="Gene3D" id="1.10.287.130">
    <property type="match status" value="1"/>
</dbReference>
<accession>A0A9X3ERX5</accession>
<gene>
    <name evidence="8" type="ORF">OV079_27340</name>
</gene>
<feature type="coiled-coil region" evidence="4">
    <location>
        <begin position="10"/>
        <end position="48"/>
    </location>
</feature>
<dbReference type="Pfam" id="PF02518">
    <property type="entry name" value="HATPase_c"/>
    <property type="match status" value="1"/>
</dbReference>
<dbReference type="InterPro" id="IPR036097">
    <property type="entry name" value="HisK_dim/P_sf"/>
</dbReference>
<dbReference type="CDD" id="cd00082">
    <property type="entry name" value="HisKA"/>
    <property type="match status" value="1"/>
</dbReference>
<feature type="domain" description="PAS" evidence="6">
    <location>
        <begin position="45"/>
        <end position="115"/>
    </location>
</feature>
<dbReference type="PROSITE" id="PS50109">
    <property type="entry name" value="HIS_KIN"/>
    <property type="match status" value="1"/>
</dbReference>
<dbReference type="EC" id="2.7.13.3" evidence="2"/>
<dbReference type="PANTHER" id="PTHR43065">
    <property type="entry name" value="SENSOR HISTIDINE KINASE"/>
    <property type="match status" value="1"/>
</dbReference>
<evidence type="ECO:0000259" key="6">
    <source>
        <dbReference type="PROSITE" id="PS50112"/>
    </source>
</evidence>
<evidence type="ECO:0000313" key="9">
    <source>
        <dbReference type="Proteomes" id="UP001150924"/>
    </source>
</evidence>
<evidence type="ECO:0000256" key="1">
    <source>
        <dbReference type="ARBA" id="ARBA00000085"/>
    </source>
</evidence>
<evidence type="ECO:0000256" key="2">
    <source>
        <dbReference type="ARBA" id="ARBA00012438"/>
    </source>
</evidence>
<dbReference type="Pfam" id="PF08448">
    <property type="entry name" value="PAS_4"/>
    <property type="match status" value="1"/>
</dbReference>
<dbReference type="SUPFAM" id="SSF55785">
    <property type="entry name" value="PYP-like sensor domain (PAS domain)"/>
    <property type="match status" value="1"/>
</dbReference>
<feature type="domain" description="Histidine kinase" evidence="5">
    <location>
        <begin position="189"/>
        <end position="420"/>
    </location>
</feature>
<sequence length="428" mass="46854">MSAPPPPDRADELENAVADENARLRAELAALRRAREQETRDLAQAQSLLQAIAEHAPIVIYAKDTGGRFILSNHRHSALLARSPHEVLGKREQDMIGPEAAAEIDAGTAVAMHERRIVTSEFTIPLPDGEHTFWESVFPLIDRYGDCYGLGGVATDVSERKRLEFEQRRTRDALLQREKMAALGGLVAGVAHEINTPLGVALTAVTHGQQILKRLRDDVEHGTLTRGELRRALAELDDSCVLTVDNLRRGAHLIQSFKKVAVDQSSEAVRRVALCEWLQDVVASLRPMLRAAGVEHELRCTPGPALELAVGALTQVLTNLVQNACVHAFAPEHAERRLLLSAACVGEVLRIECADNGRGIASEHASRVFEPFFTTRRREGGSGLGMHIVHNIVVERFGGRIELDPGPGGTRWKIELPLGTAAIRRTEG</sequence>
<evidence type="ECO:0000313" key="8">
    <source>
        <dbReference type="EMBL" id="MCY1009214.1"/>
    </source>
</evidence>
<dbReference type="AlphaFoldDB" id="A0A9X3ERX5"/>
<dbReference type="Proteomes" id="UP001150924">
    <property type="component" value="Unassembled WGS sequence"/>
</dbReference>
<dbReference type="EMBL" id="JAPNKE010000002">
    <property type="protein sequence ID" value="MCY1009214.1"/>
    <property type="molecule type" value="Genomic_DNA"/>
</dbReference>
<comment type="caution">
    <text evidence="8">The sequence shown here is derived from an EMBL/GenBank/DDBJ whole genome shotgun (WGS) entry which is preliminary data.</text>
</comment>
<dbReference type="SUPFAM" id="SSF47384">
    <property type="entry name" value="Homodimeric domain of signal transducing histidine kinase"/>
    <property type="match status" value="1"/>
</dbReference>
<dbReference type="InterPro" id="IPR000700">
    <property type="entry name" value="PAS-assoc_C"/>
</dbReference>
<keyword evidence="3" id="KW-0597">Phosphoprotein</keyword>
<evidence type="ECO:0000256" key="4">
    <source>
        <dbReference type="SAM" id="Coils"/>
    </source>
</evidence>
<dbReference type="InterPro" id="IPR003661">
    <property type="entry name" value="HisK_dim/P_dom"/>
</dbReference>
<dbReference type="InterPro" id="IPR004358">
    <property type="entry name" value="Sig_transdc_His_kin-like_C"/>
</dbReference>
<keyword evidence="4" id="KW-0175">Coiled coil</keyword>
<dbReference type="RefSeq" id="WP_267771871.1">
    <property type="nucleotide sequence ID" value="NZ_JAPNKE010000002.1"/>
</dbReference>
<evidence type="ECO:0000259" key="5">
    <source>
        <dbReference type="PROSITE" id="PS50109"/>
    </source>
</evidence>
<comment type="catalytic activity">
    <reaction evidence="1">
        <text>ATP + protein L-histidine = ADP + protein N-phospho-L-histidine.</text>
        <dbReference type="EC" id="2.7.13.3"/>
    </reaction>
</comment>
<evidence type="ECO:0000259" key="7">
    <source>
        <dbReference type="PROSITE" id="PS50113"/>
    </source>
</evidence>
<dbReference type="InterPro" id="IPR000014">
    <property type="entry name" value="PAS"/>
</dbReference>
<keyword evidence="8" id="KW-0547">Nucleotide-binding</keyword>
<dbReference type="GO" id="GO:0005524">
    <property type="term" value="F:ATP binding"/>
    <property type="evidence" value="ECO:0007669"/>
    <property type="project" value="UniProtKB-KW"/>
</dbReference>
<dbReference type="GO" id="GO:0000155">
    <property type="term" value="F:phosphorelay sensor kinase activity"/>
    <property type="evidence" value="ECO:0007669"/>
    <property type="project" value="InterPro"/>
</dbReference>
<dbReference type="CDD" id="cd00130">
    <property type="entry name" value="PAS"/>
    <property type="match status" value="1"/>
</dbReference>
<keyword evidence="9" id="KW-1185">Reference proteome</keyword>
<reference evidence="8" key="1">
    <citation type="submission" date="2022-11" db="EMBL/GenBank/DDBJ databases">
        <title>Minimal conservation of predation-associated metabolite biosynthetic gene clusters underscores biosynthetic potential of Myxococcota including descriptions for ten novel species: Archangium lansinium sp. nov., Myxococcus landrumus sp. nov., Nannocystis bai.</title>
        <authorList>
            <person name="Ahearne A."/>
            <person name="Stevens C."/>
            <person name="Phillips K."/>
        </authorList>
    </citation>
    <scope>NUCLEOTIDE SEQUENCE</scope>
    <source>
        <strain evidence="8">Na p29</strain>
    </source>
</reference>
<dbReference type="InterPro" id="IPR003594">
    <property type="entry name" value="HATPase_dom"/>
</dbReference>
<dbReference type="PROSITE" id="PS50113">
    <property type="entry name" value="PAC"/>
    <property type="match status" value="1"/>
</dbReference>
<dbReference type="Gene3D" id="3.30.450.20">
    <property type="entry name" value="PAS domain"/>
    <property type="match status" value="1"/>
</dbReference>
<keyword evidence="8" id="KW-0067">ATP-binding</keyword>
<dbReference type="PRINTS" id="PR00344">
    <property type="entry name" value="BCTRLSENSOR"/>
</dbReference>
<dbReference type="InterPro" id="IPR035965">
    <property type="entry name" value="PAS-like_dom_sf"/>
</dbReference>
<dbReference type="SMART" id="SM00387">
    <property type="entry name" value="HATPase_c"/>
    <property type="match status" value="1"/>
</dbReference>
<dbReference type="NCBIfam" id="TIGR00229">
    <property type="entry name" value="sensory_box"/>
    <property type="match status" value="1"/>
</dbReference>
<dbReference type="SUPFAM" id="SSF55874">
    <property type="entry name" value="ATPase domain of HSP90 chaperone/DNA topoisomerase II/histidine kinase"/>
    <property type="match status" value="1"/>
</dbReference>
<organism evidence="8 9">
    <name type="scientific">Nannocystis pusilla</name>
    <dbReference type="NCBI Taxonomy" id="889268"/>
    <lineage>
        <taxon>Bacteria</taxon>
        <taxon>Pseudomonadati</taxon>
        <taxon>Myxococcota</taxon>
        <taxon>Polyangia</taxon>
        <taxon>Nannocystales</taxon>
        <taxon>Nannocystaceae</taxon>
        <taxon>Nannocystis</taxon>
    </lineage>
</organism>
<feature type="domain" description="PAC" evidence="7">
    <location>
        <begin position="118"/>
        <end position="169"/>
    </location>
</feature>
<evidence type="ECO:0000256" key="3">
    <source>
        <dbReference type="ARBA" id="ARBA00022553"/>
    </source>
</evidence>
<proteinExistence type="predicted"/>